<feature type="compositionally biased region" description="Low complexity" evidence="1">
    <location>
        <begin position="58"/>
        <end position="72"/>
    </location>
</feature>
<feature type="compositionally biased region" description="Polar residues" evidence="1">
    <location>
        <begin position="227"/>
        <end position="236"/>
    </location>
</feature>
<proteinExistence type="predicted"/>
<evidence type="ECO:0000313" key="2">
    <source>
        <dbReference type="EMBL" id="KJY00489.1"/>
    </source>
</evidence>
<dbReference type="InterPro" id="IPR038491">
    <property type="entry name" value="Velvet_dom_sf"/>
</dbReference>
<organism evidence="2 3">
    <name type="scientific">Zymoseptoria brevis</name>
    <dbReference type="NCBI Taxonomy" id="1047168"/>
    <lineage>
        <taxon>Eukaryota</taxon>
        <taxon>Fungi</taxon>
        <taxon>Dikarya</taxon>
        <taxon>Ascomycota</taxon>
        <taxon>Pezizomycotina</taxon>
        <taxon>Dothideomycetes</taxon>
        <taxon>Dothideomycetidae</taxon>
        <taxon>Mycosphaerellales</taxon>
        <taxon>Mycosphaerellaceae</taxon>
        <taxon>Zymoseptoria</taxon>
    </lineage>
</organism>
<keyword evidence="3" id="KW-1185">Reference proteome</keyword>
<reference evidence="2 3" key="1">
    <citation type="submission" date="2015-03" db="EMBL/GenBank/DDBJ databases">
        <title>RNA-seq based gene annotation and comparative genomics of four Zymoseptoria species reveal species-specific pathogenicity related genes and transposable element activity.</title>
        <authorList>
            <person name="Grandaubert J."/>
            <person name="Bhattacharyya A."/>
            <person name="Stukenbrock E.H."/>
        </authorList>
    </citation>
    <scope>NUCLEOTIDE SEQUENCE [LARGE SCALE GENOMIC DNA]</scope>
    <source>
        <strain evidence="2 3">Zb18110</strain>
    </source>
</reference>
<dbReference type="Gene3D" id="2.60.40.3960">
    <property type="entry name" value="Velvet domain"/>
    <property type="match status" value="1"/>
</dbReference>
<dbReference type="EMBL" id="LAFY01000319">
    <property type="protein sequence ID" value="KJY00489.1"/>
    <property type="molecule type" value="Genomic_DNA"/>
</dbReference>
<feature type="region of interest" description="Disordered" evidence="1">
    <location>
        <begin position="218"/>
        <end position="237"/>
    </location>
</feature>
<dbReference type="OrthoDB" id="5399926at2759"/>
<name>A0A0F4GTD4_9PEZI</name>
<dbReference type="Proteomes" id="UP000033647">
    <property type="component" value="Unassembled WGS sequence"/>
</dbReference>
<sequence>MVYNRGGSPPIGYHLSPQPTIETCSYLDSLLTSLSTSRALQPVSNSYTKIWQHPKPQSIGPSSSSNTSITPRSHTHSIMSDSPFRSYLRDGYGPRAVDAGRDAGRSGGNRQKEAEDSDRRRSKQPSSRKTSKSESSHRRKTSSTSTAPSAVREATSDRPIFELDVIGQPPQNIVYGTSVETSVLLSLRLPSAELAARYANADTSRLLAIVSLVEESRSGERKPMESGTLTSQQMSDSVHPIPEEYAETLARSQPDRAHLGYFTFPALLIRQPGVFRLRVTLIKVCPSASGGGSTVAAVDSESIKVERRHTGSSSQRRQQRM</sequence>
<feature type="region of interest" description="Disordered" evidence="1">
    <location>
        <begin position="51"/>
        <end position="155"/>
    </location>
</feature>
<evidence type="ECO:0008006" key="4">
    <source>
        <dbReference type="Google" id="ProtNLM"/>
    </source>
</evidence>
<evidence type="ECO:0000313" key="3">
    <source>
        <dbReference type="Proteomes" id="UP000033647"/>
    </source>
</evidence>
<evidence type="ECO:0000256" key="1">
    <source>
        <dbReference type="SAM" id="MobiDB-lite"/>
    </source>
</evidence>
<protein>
    <recommendedName>
        <fullName evidence="4">Velvet domain-containing protein</fullName>
    </recommendedName>
</protein>
<feature type="compositionally biased region" description="Polar residues" evidence="1">
    <location>
        <begin position="311"/>
        <end position="321"/>
    </location>
</feature>
<feature type="region of interest" description="Disordered" evidence="1">
    <location>
        <begin position="287"/>
        <end position="321"/>
    </location>
</feature>
<feature type="compositionally biased region" description="Basic and acidic residues" evidence="1">
    <location>
        <begin position="98"/>
        <end position="119"/>
    </location>
</feature>
<accession>A0A0F4GTD4</accession>
<dbReference type="AlphaFoldDB" id="A0A0F4GTD4"/>
<gene>
    <name evidence="2" type="ORF">TI39_contig327g00011</name>
</gene>
<comment type="caution">
    <text evidence="2">The sequence shown here is derived from an EMBL/GenBank/DDBJ whole genome shotgun (WGS) entry which is preliminary data.</text>
</comment>